<accession>A0A5C6VKT3</accession>
<dbReference type="Gene3D" id="1.10.287.950">
    <property type="entry name" value="Methyl-accepting chemotaxis protein"/>
    <property type="match status" value="1"/>
</dbReference>
<feature type="transmembrane region" description="Helical" evidence="5">
    <location>
        <begin position="102"/>
        <end position="118"/>
    </location>
</feature>
<dbReference type="PRINTS" id="PR00260">
    <property type="entry name" value="CHEMTRNSDUCR"/>
</dbReference>
<evidence type="ECO:0000256" key="3">
    <source>
        <dbReference type="PROSITE-ProRule" id="PRU00284"/>
    </source>
</evidence>
<dbReference type="RefSeq" id="WP_146950428.1">
    <property type="nucleotide sequence ID" value="NZ_VOQF01000017.1"/>
</dbReference>
<dbReference type="GO" id="GO:0007165">
    <property type="term" value="P:signal transduction"/>
    <property type="evidence" value="ECO:0007669"/>
    <property type="project" value="UniProtKB-KW"/>
</dbReference>
<dbReference type="SUPFAM" id="SSF58104">
    <property type="entry name" value="Methyl-accepting chemotaxis protein (MCP) signaling domain"/>
    <property type="match status" value="1"/>
</dbReference>
<feature type="coiled-coil region" evidence="4">
    <location>
        <begin position="290"/>
        <end position="317"/>
    </location>
</feature>
<dbReference type="AlphaFoldDB" id="A0A5C6VKT3"/>
<evidence type="ECO:0000256" key="2">
    <source>
        <dbReference type="ARBA" id="ARBA00029447"/>
    </source>
</evidence>
<dbReference type="GO" id="GO:0004888">
    <property type="term" value="F:transmembrane signaling receptor activity"/>
    <property type="evidence" value="ECO:0007669"/>
    <property type="project" value="InterPro"/>
</dbReference>
<organism evidence="7 8">
    <name type="scientific">Metabacillus litoralis</name>
    <dbReference type="NCBI Taxonomy" id="152268"/>
    <lineage>
        <taxon>Bacteria</taxon>
        <taxon>Bacillati</taxon>
        <taxon>Bacillota</taxon>
        <taxon>Bacilli</taxon>
        <taxon>Bacillales</taxon>
        <taxon>Bacillaceae</taxon>
        <taxon>Metabacillus</taxon>
    </lineage>
</organism>
<keyword evidence="5" id="KW-0472">Membrane</keyword>
<dbReference type="InterPro" id="IPR004089">
    <property type="entry name" value="MCPsignal_dom"/>
</dbReference>
<dbReference type="Proteomes" id="UP000321363">
    <property type="component" value="Unassembled WGS sequence"/>
</dbReference>
<name>A0A5C6VKT3_9BACI</name>
<evidence type="ECO:0000256" key="5">
    <source>
        <dbReference type="SAM" id="Phobius"/>
    </source>
</evidence>
<dbReference type="PROSITE" id="PS50111">
    <property type="entry name" value="CHEMOTAXIS_TRANSDUC_2"/>
    <property type="match status" value="1"/>
</dbReference>
<evidence type="ECO:0000259" key="6">
    <source>
        <dbReference type="PROSITE" id="PS50111"/>
    </source>
</evidence>
<feature type="transmembrane region" description="Helical" evidence="5">
    <location>
        <begin position="26"/>
        <end position="48"/>
    </location>
</feature>
<feature type="transmembrane region" description="Helical" evidence="5">
    <location>
        <begin position="125"/>
        <end position="142"/>
    </location>
</feature>
<keyword evidence="1 3" id="KW-0807">Transducer</keyword>
<feature type="domain" description="Methyl-accepting transducer" evidence="6">
    <location>
        <begin position="219"/>
        <end position="469"/>
    </location>
</feature>
<dbReference type="InterPro" id="IPR004090">
    <property type="entry name" value="Chemotax_Me-accpt_rcpt"/>
</dbReference>
<feature type="transmembrane region" description="Helical" evidence="5">
    <location>
        <begin position="54"/>
        <end position="72"/>
    </location>
</feature>
<dbReference type="GO" id="GO:0006935">
    <property type="term" value="P:chemotaxis"/>
    <property type="evidence" value="ECO:0007669"/>
    <property type="project" value="InterPro"/>
</dbReference>
<comment type="caution">
    <text evidence="7">The sequence shown here is derived from an EMBL/GenBank/DDBJ whole genome shotgun (WGS) entry which is preliminary data.</text>
</comment>
<keyword evidence="5" id="KW-0812">Transmembrane</keyword>
<reference evidence="7 8" key="1">
    <citation type="journal article" date="2005" name="Int. J. Syst. Evol. Microbiol.">
        <title>Bacillus litoralis sp. nov., isolated from a tidal flat of the Yellow Sea in Korea.</title>
        <authorList>
            <person name="Yoon J.H."/>
            <person name="Oh T.K."/>
        </authorList>
    </citation>
    <scope>NUCLEOTIDE SEQUENCE [LARGE SCALE GENOMIC DNA]</scope>
    <source>
        <strain evidence="7 8">SW-211</strain>
    </source>
</reference>
<dbReference type="Pfam" id="PF00015">
    <property type="entry name" value="MCPsignal"/>
    <property type="match status" value="1"/>
</dbReference>
<evidence type="ECO:0000256" key="4">
    <source>
        <dbReference type="SAM" id="Coils"/>
    </source>
</evidence>
<sequence>MEKQEEKVVNNNLTTIEENIIRRNSIVFKAITFVTALTLFAIFTMGAAMETHQILLVVIQLLVWGSYTFLHFKKVFINYIRYIAVFGSAMSTTITLVLQPAVSNVFSIYFLIILALIYMDKKLSILTQVYGLLMMLYLLYGQSDVISISQEDKITYIIYYGLITILIFSLLQVTLHLAKQMVESRKETESLLALQSEQKNSVVQLVSEVSKNMGVVSKSSETNNQSFHEMNATFQEIASGVNAQNEATVEINGSVSSMTEVVEKMLQSITTLKAETEGTSELSKHGQRQVQDLTEIISKFKEEIDSMSDEISELNTKLAVTNQFSNTIKEIANQTNLLSLNASIEAARAGEHGLGFSVVANEIRNLSDMTTKSAEQISEQLSEFTKQSDNTRNRMIHIAEQMAKSYAVTTQTNQSFSEINSAIVNLSQLADISNNLILEINSTVGVINSSTEELASVSEQSSASLEELMATLENILDANTTSVSSIKAVEKSLTSIS</sequence>
<dbReference type="EMBL" id="VOQF01000017">
    <property type="protein sequence ID" value="TXC85660.1"/>
    <property type="molecule type" value="Genomic_DNA"/>
</dbReference>
<comment type="similarity">
    <text evidence="2">Belongs to the methyl-accepting chemotaxis (MCP) protein family.</text>
</comment>
<keyword evidence="5" id="KW-1133">Transmembrane helix</keyword>
<proteinExistence type="inferred from homology"/>
<keyword evidence="4" id="KW-0175">Coiled coil</keyword>
<evidence type="ECO:0000313" key="8">
    <source>
        <dbReference type="Proteomes" id="UP000321363"/>
    </source>
</evidence>
<dbReference type="OrthoDB" id="242546at2"/>
<evidence type="ECO:0000256" key="1">
    <source>
        <dbReference type="ARBA" id="ARBA00023224"/>
    </source>
</evidence>
<keyword evidence="8" id="KW-1185">Reference proteome</keyword>
<dbReference type="SMART" id="SM00283">
    <property type="entry name" value="MA"/>
    <property type="match status" value="1"/>
</dbReference>
<protein>
    <submittedName>
        <fullName evidence="7">Chemotaxis protein</fullName>
    </submittedName>
</protein>
<dbReference type="PANTHER" id="PTHR32089">
    <property type="entry name" value="METHYL-ACCEPTING CHEMOTAXIS PROTEIN MCPB"/>
    <property type="match status" value="1"/>
</dbReference>
<dbReference type="GO" id="GO:0016020">
    <property type="term" value="C:membrane"/>
    <property type="evidence" value="ECO:0007669"/>
    <property type="project" value="InterPro"/>
</dbReference>
<dbReference type="PANTHER" id="PTHR32089:SF114">
    <property type="entry name" value="METHYL-ACCEPTING CHEMOTAXIS PROTEIN MCPB"/>
    <property type="match status" value="1"/>
</dbReference>
<evidence type="ECO:0000313" key="7">
    <source>
        <dbReference type="EMBL" id="TXC85660.1"/>
    </source>
</evidence>
<gene>
    <name evidence="7" type="ORF">FS935_20045</name>
</gene>
<feature type="transmembrane region" description="Helical" evidence="5">
    <location>
        <begin position="154"/>
        <end position="178"/>
    </location>
</feature>